<dbReference type="GO" id="GO:0003852">
    <property type="term" value="F:2-isopropylmalate synthase activity"/>
    <property type="evidence" value="ECO:0007669"/>
    <property type="project" value="InterPro"/>
</dbReference>
<dbReference type="PROSITE" id="PS00815">
    <property type="entry name" value="AIPM_HOMOCIT_SYNTH_1"/>
    <property type="match status" value="1"/>
</dbReference>
<dbReference type="SUPFAM" id="SSF110921">
    <property type="entry name" value="2-isopropylmalate synthase LeuA, allosteric (dimerisation) domain"/>
    <property type="match status" value="1"/>
</dbReference>
<dbReference type="InterPro" id="IPR005675">
    <property type="entry name" value="Citramal_synthase"/>
</dbReference>
<gene>
    <name evidence="10" type="ORF">RIEGSTA812A_PEG_933</name>
</gene>
<dbReference type="Gene3D" id="3.30.160.270">
    <property type="match status" value="1"/>
</dbReference>
<evidence type="ECO:0000256" key="3">
    <source>
        <dbReference type="ARBA" id="ARBA00022325"/>
    </source>
</evidence>
<protein>
    <recommendedName>
        <fullName evidence="3">(R)-citramalate synthase</fullName>
        <ecNumber evidence="8">2.3.3.21</ecNumber>
    </recommendedName>
</protein>
<dbReference type="SUPFAM" id="SSF51569">
    <property type="entry name" value="Aldolase"/>
    <property type="match status" value="1"/>
</dbReference>
<feature type="domain" description="Pyruvate carboxyltransferase" evidence="9">
    <location>
        <begin position="28"/>
        <end position="291"/>
    </location>
</feature>
<evidence type="ECO:0000256" key="4">
    <source>
        <dbReference type="ARBA" id="ARBA00022605"/>
    </source>
</evidence>
<dbReference type="GO" id="GO:0043714">
    <property type="term" value="F:(R)-citramalate synthase activity"/>
    <property type="evidence" value="ECO:0007669"/>
    <property type="project" value="UniProtKB-EC"/>
</dbReference>
<dbReference type="InterPro" id="IPR036230">
    <property type="entry name" value="LeuA_allosteric_dom_sf"/>
</dbReference>
<dbReference type="InterPro" id="IPR054691">
    <property type="entry name" value="LeuA/HCS_post-cat"/>
</dbReference>
<dbReference type="UniPathway" id="UPA00047">
    <property type="reaction ID" value="UER00066"/>
</dbReference>
<dbReference type="EC" id="2.3.3.21" evidence="8"/>
<keyword evidence="6 10" id="KW-0808">Transferase</keyword>
<keyword evidence="7" id="KW-0100">Branched-chain amino acid biosynthesis</keyword>
<comment type="similarity">
    <text evidence="2">Belongs to the alpha-IPM synthase/homocitrate synthase family.</text>
</comment>
<dbReference type="CDD" id="cd07941">
    <property type="entry name" value="DRE_TIM_LeuA3"/>
    <property type="match status" value="1"/>
</dbReference>
<dbReference type="Gene3D" id="3.20.20.70">
    <property type="entry name" value="Aldolase class I"/>
    <property type="match status" value="1"/>
</dbReference>
<evidence type="ECO:0000256" key="8">
    <source>
        <dbReference type="ARBA" id="ARBA00034330"/>
    </source>
</evidence>
<evidence type="ECO:0000256" key="6">
    <source>
        <dbReference type="ARBA" id="ARBA00022679"/>
    </source>
</evidence>
<organism evidence="10">
    <name type="scientific">invertebrate metagenome</name>
    <dbReference type="NCBI Taxonomy" id="1711999"/>
    <lineage>
        <taxon>unclassified sequences</taxon>
        <taxon>metagenomes</taxon>
        <taxon>organismal metagenomes</taxon>
    </lineage>
</organism>
<dbReference type="GO" id="GO:0009098">
    <property type="term" value="P:L-leucine biosynthetic process"/>
    <property type="evidence" value="ECO:0007669"/>
    <property type="project" value="InterPro"/>
</dbReference>
<evidence type="ECO:0000313" key="10">
    <source>
        <dbReference type="EMBL" id="VBB69460.1"/>
    </source>
</evidence>
<dbReference type="PANTHER" id="PTHR43538:SF1">
    <property type="entry name" value="(R)-CITRAMALATE SYNTHASE"/>
    <property type="match status" value="1"/>
</dbReference>
<dbReference type="Pfam" id="PF00682">
    <property type="entry name" value="HMGL-like"/>
    <property type="match status" value="1"/>
</dbReference>
<keyword evidence="10" id="KW-0012">Acyltransferase</keyword>
<proteinExistence type="inferred from homology"/>
<keyword evidence="5" id="KW-0412">Isoleucine biosynthesis</keyword>
<evidence type="ECO:0000256" key="5">
    <source>
        <dbReference type="ARBA" id="ARBA00022624"/>
    </source>
</evidence>
<evidence type="ECO:0000259" key="9">
    <source>
        <dbReference type="PROSITE" id="PS50991"/>
    </source>
</evidence>
<dbReference type="Pfam" id="PF22617">
    <property type="entry name" value="HCS_D2"/>
    <property type="match status" value="1"/>
</dbReference>
<sequence length="563" mass="61071">MTGHGVACDECVTRGRKVARLSESMGHIFLYDCTLRDGAQTQGVDFTVADKIALACELDSLGVDYVEGGWPGANLTDDAFFHHSSLELARARLVAFGMTRRSGYSAVDDPGLAVLLCSGARVVTLVGKTWDFQVHVALGIDLNENLRMIHDSVTYAGGLVDEVMFDAEHFFDGFRANPDYAVACLRTAYGAGARWVVLCDTNGGSLPFDIEAVVEQVVTHVPGSHLGIHCHNDTDNAVANSLAAIRAGVCQVQGTLNGLGERCGNANLTSIIPNLILKMGYQTSVSTTNLTRLVHVSRALDKRLNQAPRRNAPYVGEAAFAHKGGLHASAVEKDPRCYEHIMPEQVGNDRQILVSNQAGRASILARFRRIGLEFDPNDARVGRLIEEVKSREYQGYTYDGADASFELLARRSLEGVREFFQLQSFRVIDERRLTSVGSIETITEATIKAAIGSVIVMTVAEGNGPVHALDSALRKALAPLYPQIDDLKLVDYKVRILTPEATTAAVTRVIIESGDSYGHRWGTVGVSTNVIEASYHALNDSLTYKLLCNPSKSHPRAAPLTES</sequence>
<dbReference type="InterPro" id="IPR013785">
    <property type="entry name" value="Aldolase_TIM"/>
</dbReference>
<dbReference type="NCBIfam" id="TIGR00977">
    <property type="entry name" value="citramal_synth"/>
    <property type="match status" value="1"/>
</dbReference>
<dbReference type="InterPro" id="IPR000891">
    <property type="entry name" value="PYR_CT"/>
</dbReference>
<evidence type="ECO:0000256" key="7">
    <source>
        <dbReference type="ARBA" id="ARBA00023304"/>
    </source>
</evidence>
<dbReference type="AlphaFoldDB" id="A0A484H7A5"/>
<dbReference type="SMART" id="SM00917">
    <property type="entry name" value="LeuA_dimer"/>
    <property type="match status" value="1"/>
</dbReference>
<dbReference type="GO" id="GO:0009097">
    <property type="term" value="P:isoleucine biosynthetic process"/>
    <property type="evidence" value="ECO:0007669"/>
    <property type="project" value="UniProtKB-UniPathway"/>
</dbReference>
<dbReference type="PANTHER" id="PTHR43538">
    <property type="entry name" value="ALPHA-IPM SYNTHASE/HOMOCITRATE SYNTHASE"/>
    <property type="match status" value="1"/>
</dbReference>
<dbReference type="EMBL" id="LR026963">
    <property type="protein sequence ID" value="VBB69460.1"/>
    <property type="molecule type" value="Genomic_DNA"/>
</dbReference>
<name>A0A484H7A5_9ZZZZ</name>
<evidence type="ECO:0000256" key="2">
    <source>
        <dbReference type="ARBA" id="ARBA00006154"/>
    </source>
</evidence>
<accession>A0A484H7A5</accession>
<dbReference type="Gene3D" id="1.10.238.260">
    <property type="match status" value="1"/>
</dbReference>
<dbReference type="Pfam" id="PF08502">
    <property type="entry name" value="LeuA_dimer"/>
    <property type="match status" value="1"/>
</dbReference>
<keyword evidence="4" id="KW-0028">Amino-acid biosynthesis</keyword>
<evidence type="ECO:0000256" key="1">
    <source>
        <dbReference type="ARBA" id="ARBA00004743"/>
    </source>
</evidence>
<dbReference type="InterPro" id="IPR002034">
    <property type="entry name" value="AIPM/Hcit_synth_CS"/>
</dbReference>
<reference evidence="10" key="1">
    <citation type="submission" date="2018-10" db="EMBL/GenBank/DDBJ databases">
        <authorList>
            <person name="Gruber-Vodicka H."/>
            <person name="Jaeckle O."/>
        </authorList>
    </citation>
    <scope>NUCLEOTIDE SEQUENCE</scope>
</reference>
<dbReference type="InterPro" id="IPR013709">
    <property type="entry name" value="2-isopropylmalate_synth_dimer"/>
</dbReference>
<dbReference type="PROSITE" id="PS50991">
    <property type="entry name" value="PYR_CT"/>
    <property type="match status" value="1"/>
</dbReference>
<comment type="pathway">
    <text evidence="1">Amino-acid biosynthesis; L-isoleucine biosynthesis; 2-oxobutanoate from pyruvate: step 1/3.</text>
</comment>